<keyword evidence="2" id="KW-1185">Reference proteome</keyword>
<dbReference type="EMBL" id="KU252585">
    <property type="protein sequence ID" value="ALY07644.1"/>
    <property type="molecule type" value="Genomic_DNA"/>
</dbReference>
<organism evidence="1 2">
    <name type="scientific">Gordonia phage Howe</name>
    <dbReference type="NCBI Taxonomy" id="1777061"/>
    <lineage>
        <taxon>Viruses</taxon>
        <taxon>Duplodnaviria</taxon>
        <taxon>Heunggongvirae</taxon>
        <taxon>Uroviricota</taxon>
        <taxon>Caudoviricetes</taxon>
        <taxon>Howevirus</taxon>
        <taxon>Howevirus howe</taxon>
    </lineage>
</organism>
<evidence type="ECO:0000313" key="2">
    <source>
        <dbReference type="Proteomes" id="UP000221715"/>
    </source>
</evidence>
<dbReference type="KEGG" id="vg:77930725"/>
<evidence type="ECO:0008006" key="3">
    <source>
        <dbReference type="Google" id="ProtNLM"/>
    </source>
</evidence>
<dbReference type="GeneID" id="77930725"/>
<name>A0A0U4JVS2_9CAUD</name>
<protein>
    <recommendedName>
        <fullName evidence="3">Minor capsid protein</fullName>
    </recommendedName>
</protein>
<reference evidence="1 2" key="1">
    <citation type="submission" date="2015-12" db="EMBL/GenBank/DDBJ databases">
        <authorList>
            <person name="Pope W.H."/>
            <person name="Montgomery M.T."/>
            <person name="Garlena R.A."/>
            <person name="Russell D.A."/>
            <person name="Jacobs-Sera D."/>
            <person name="Hendrix R.W."/>
            <person name="Hatfull G.F."/>
        </authorList>
    </citation>
    <scope>NUCLEOTIDE SEQUENCE [LARGE SCALE GENOMIC DNA]</scope>
</reference>
<sequence length="109" mass="11563">MALEDNTDQVLEEIADAWTAAMQAGADELLEASNRLVPVDDGELRASGTAQAEGKQAAVAYTAPHAMKQHERLDFNHPSGGQAKFLETAALANASSIEQAIADAMRNQL</sequence>
<evidence type="ECO:0000313" key="1">
    <source>
        <dbReference type="EMBL" id="ALY07644.1"/>
    </source>
</evidence>
<gene>
    <name evidence="1" type="primary">10</name>
    <name evidence="1" type="ORF">PBI_HOWE_10</name>
</gene>
<dbReference type="RefSeq" id="YP_010654871.1">
    <property type="nucleotide sequence ID" value="NC_070817.1"/>
</dbReference>
<proteinExistence type="predicted"/>
<dbReference type="Proteomes" id="UP000221715">
    <property type="component" value="Genome"/>
</dbReference>
<accession>A0A0U4JVS2</accession>